<dbReference type="GO" id="GO:0008270">
    <property type="term" value="F:zinc ion binding"/>
    <property type="evidence" value="ECO:0007669"/>
    <property type="project" value="UniProtKB-KW"/>
</dbReference>
<comment type="caution">
    <text evidence="3">The sequence shown here is derived from an EMBL/GenBank/DDBJ whole genome shotgun (WGS) entry which is preliminary data.</text>
</comment>
<dbReference type="Proteomes" id="UP000194236">
    <property type="component" value="Unassembled WGS sequence"/>
</dbReference>
<sequence>IRNEAGTDDALKRLDEFYAAEHQIIPALKNKIKALPLLSQRATAKDWTIWLETVVIIRDTLSAANLVHEDYNLTTYILYKVDDVYQQQIDGDHKIKLAQLEEFLERGATRKMAISGRLDDNPLMTTDKQRTMVKRNPNSILMTADQRTCFFQDGDHSTNDCSLSSNDKRQFLFINRRCFCCGESGHNSRDCTKILK</sequence>
<dbReference type="PROSITE" id="PS50158">
    <property type="entry name" value="ZF_CCHC"/>
    <property type="match status" value="1"/>
</dbReference>
<dbReference type="Gene3D" id="4.10.60.10">
    <property type="entry name" value="Zinc finger, CCHC-type"/>
    <property type="match status" value="1"/>
</dbReference>
<protein>
    <recommendedName>
        <fullName evidence="2">CCHC-type domain-containing protein</fullName>
    </recommendedName>
</protein>
<feature type="domain" description="CCHC-type" evidence="2">
    <location>
        <begin position="176"/>
        <end position="193"/>
    </location>
</feature>
<keyword evidence="1" id="KW-0863">Zinc-finger</keyword>
<organism evidence="3 4">
    <name type="scientific">Euroglyphus maynei</name>
    <name type="common">Mayne's house dust mite</name>
    <dbReference type="NCBI Taxonomy" id="6958"/>
    <lineage>
        <taxon>Eukaryota</taxon>
        <taxon>Metazoa</taxon>
        <taxon>Ecdysozoa</taxon>
        <taxon>Arthropoda</taxon>
        <taxon>Chelicerata</taxon>
        <taxon>Arachnida</taxon>
        <taxon>Acari</taxon>
        <taxon>Acariformes</taxon>
        <taxon>Sarcoptiformes</taxon>
        <taxon>Astigmata</taxon>
        <taxon>Psoroptidia</taxon>
        <taxon>Analgoidea</taxon>
        <taxon>Pyroglyphidae</taxon>
        <taxon>Pyroglyphinae</taxon>
        <taxon>Euroglyphus</taxon>
    </lineage>
</organism>
<evidence type="ECO:0000313" key="3">
    <source>
        <dbReference type="EMBL" id="OTF78132.1"/>
    </source>
</evidence>
<evidence type="ECO:0000259" key="2">
    <source>
        <dbReference type="PROSITE" id="PS50158"/>
    </source>
</evidence>
<dbReference type="InterPro" id="IPR001878">
    <property type="entry name" value="Znf_CCHC"/>
</dbReference>
<feature type="non-terminal residue" evidence="3">
    <location>
        <position position="196"/>
    </location>
</feature>
<keyword evidence="1" id="KW-0479">Metal-binding</keyword>
<accession>A0A1Y3BB84</accession>
<dbReference type="OrthoDB" id="5984724at2759"/>
<gene>
    <name evidence="3" type="ORF">BLA29_010570</name>
</gene>
<keyword evidence="4" id="KW-1185">Reference proteome</keyword>
<evidence type="ECO:0000256" key="1">
    <source>
        <dbReference type="PROSITE-ProRule" id="PRU00047"/>
    </source>
</evidence>
<dbReference type="AlphaFoldDB" id="A0A1Y3BB84"/>
<evidence type="ECO:0000313" key="4">
    <source>
        <dbReference type="Proteomes" id="UP000194236"/>
    </source>
</evidence>
<keyword evidence="1" id="KW-0862">Zinc</keyword>
<name>A0A1Y3BB84_EURMA</name>
<reference evidence="3 4" key="1">
    <citation type="submission" date="2017-03" db="EMBL/GenBank/DDBJ databases">
        <title>Genome Survey of Euroglyphus maynei.</title>
        <authorList>
            <person name="Arlian L.G."/>
            <person name="Morgan M.S."/>
            <person name="Rider S.D."/>
        </authorList>
    </citation>
    <scope>NUCLEOTIDE SEQUENCE [LARGE SCALE GENOMIC DNA]</scope>
    <source>
        <strain evidence="3">Arlian Lab</strain>
        <tissue evidence="3">Whole body</tissue>
    </source>
</reference>
<dbReference type="EMBL" id="MUJZ01029305">
    <property type="protein sequence ID" value="OTF78132.1"/>
    <property type="molecule type" value="Genomic_DNA"/>
</dbReference>
<proteinExistence type="predicted"/>
<dbReference type="GO" id="GO:0003676">
    <property type="term" value="F:nucleic acid binding"/>
    <property type="evidence" value="ECO:0007669"/>
    <property type="project" value="InterPro"/>
</dbReference>
<feature type="non-terminal residue" evidence="3">
    <location>
        <position position="1"/>
    </location>
</feature>